<evidence type="ECO:0000313" key="4">
    <source>
        <dbReference type="Proteomes" id="UP000297737"/>
    </source>
</evidence>
<dbReference type="GO" id="GO:0016757">
    <property type="term" value="F:glycosyltransferase activity"/>
    <property type="evidence" value="ECO:0007669"/>
    <property type="project" value="InterPro"/>
</dbReference>
<feature type="domain" description="Glycosyl transferase family 1" evidence="1">
    <location>
        <begin position="236"/>
        <end position="384"/>
    </location>
</feature>
<keyword evidence="4" id="KW-1185">Reference proteome</keyword>
<evidence type="ECO:0000313" key="3">
    <source>
        <dbReference type="EMBL" id="TFU01098.1"/>
    </source>
</evidence>
<dbReference type="Pfam" id="PF13439">
    <property type="entry name" value="Glyco_transf_4"/>
    <property type="match status" value="1"/>
</dbReference>
<sequence length="434" mass="47633">MAKPQPVPPLRVALVTTFYPPCNFGGDGRYVRSFAHALARAGCEVEVIYDADAWCAMTGQEPPPPLPEPPGVTVHRLSSRWPTGSALLTQQIGKPVVQRDAISALLGRGFDVIHYHNISLVGGPGVWALGDAVKLHTAHEHWMVCANHVLWRYNRELCDARDCFKCSLAFHRPPQLWRSTGLLEREAAHVDEFIALSHSVAENHRAFGFKREMRQMASFMPADETEARGASAQSPYPRPYFLFVGRLEVIKGLQDVIPAWDERIPADLLIAGEGNYGAELHELAKGKANVHFLGQVDPAKLPGLYRNARALIACSRCYEVFPMVALEAFREATPLIARDLGPYAQILDESGGGLLFTDSESLRVAVMTLATDTALRDRLGASGQAAVATRWSEATAMHDYLALVREVAVRRGRSETVARVDALEDALDINALGV</sequence>
<dbReference type="SUPFAM" id="SSF53756">
    <property type="entry name" value="UDP-Glycosyltransferase/glycogen phosphorylase"/>
    <property type="match status" value="1"/>
</dbReference>
<dbReference type="InterPro" id="IPR028098">
    <property type="entry name" value="Glyco_trans_4-like_N"/>
</dbReference>
<dbReference type="EMBL" id="SIHO01000003">
    <property type="protein sequence ID" value="TFU01098.1"/>
    <property type="molecule type" value="Genomic_DNA"/>
</dbReference>
<dbReference type="CDD" id="cd03801">
    <property type="entry name" value="GT4_PimA-like"/>
    <property type="match status" value="1"/>
</dbReference>
<name>A0A4Y9EK99_9SPHN</name>
<evidence type="ECO:0000259" key="2">
    <source>
        <dbReference type="Pfam" id="PF13439"/>
    </source>
</evidence>
<gene>
    <name evidence="3" type="ORF">EUV02_12345</name>
</gene>
<dbReference type="AlphaFoldDB" id="A0A4Y9EK99"/>
<dbReference type="InterPro" id="IPR001296">
    <property type="entry name" value="Glyco_trans_1"/>
</dbReference>
<dbReference type="Gene3D" id="3.40.50.2000">
    <property type="entry name" value="Glycogen Phosphorylase B"/>
    <property type="match status" value="2"/>
</dbReference>
<organism evidence="3 4">
    <name type="scientific">Glacieibacterium arshaanense</name>
    <dbReference type="NCBI Taxonomy" id="2511025"/>
    <lineage>
        <taxon>Bacteria</taxon>
        <taxon>Pseudomonadati</taxon>
        <taxon>Pseudomonadota</taxon>
        <taxon>Alphaproteobacteria</taxon>
        <taxon>Sphingomonadales</taxon>
        <taxon>Sphingosinicellaceae</taxon>
        <taxon>Glacieibacterium</taxon>
    </lineage>
</organism>
<dbReference type="OrthoDB" id="9801609at2"/>
<dbReference type="RefSeq" id="WP_135246602.1">
    <property type="nucleotide sequence ID" value="NZ_SIHO01000003.1"/>
</dbReference>
<dbReference type="Proteomes" id="UP000297737">
    <property type="component" value="Unassembled WGS sequence"/>
</dbReference>
<dbReference type="InterPro" id="IPR050194">
    <property type="entry name" value="Glycosyltransferase_grp1"/>
</dbReference>
<proteinExistence type="predicted"/>
<evidence type="ECO:0000259" key="1">
    <source>
        <dbReference type="Pfam" id="PF00534"/>
    </source>
</evidence>
<comment type="caution">
    <text evidence="3">The sequence shown here is derived from an EMBL/GenBank/DDBJ whole genome shotgun (WGS) entry which is preliminary data.</text>
</comment>
<reference evidence="3 4" key="1">
    <citation type="submission" date="2019-02" db="EMBL/GenBank/DDBJ databases">
        <title>Polymorphobacter sp. isolated from the lake at the Tibet of China.</title>
        <authorList>
            <person name="Li A."/>
        </authorList>
    </citation>
    <scope>NUCLEOTIDE SEQUENCE [LARGE SCALE GENOMIC DNA]</scope>
    <source>
        <strain evidence="3 4">DJ1R-1</strain>
    </source>
</reference>
<accession>A0A4Y9EK99</accession>
<feature type="domain" description="Glycosyltransferase subfamily 4-like N-terminal" evidence="2">
    <location>
        <begin position="25"/>
        <end position="211"/>
    </location>
</feature>
<dbReference type="Pfam" id="PF00534">
    <property type="entry name" value="Glycos_transf_1"/>
    <property type="match status" value="1"/>
</dbReference>
<dbReference type="PANTHER" id="PTHR45947:SF3">
    <property type="entry name" value="SULFOQUINOVOSYL TRANSFERASE SQD2"/>
    <property type="match status" value="1"/>
</dbReference>
<keyword evidence="3" id="KW-0808">Transferase</keyword>
<dbReference type="PANTHER" id="PTHR45947">
    <property type="entry name" value="SULFOQUINOVOSYL TRANSFERASE SQD2"/>
    <property type="match status" value="1"/>
</dbReference>
<protein>
    <submittedName>
        <fullName evidence="3">Glycosyltransferase</fullName>
    </submittedName>
</protein>